<dbReference type="AlphaFoldDB" id="A0A3Q2CQP2"/>
<dbReference type="GO" id="GO:0004930">
    <property type="term" value="F:G protein-coupled receptor activity"/>
    <property type="evidence" value="ECO:0007669"/>
    <property type="project" value="UniProtKB-KW"/>
</dbReference>
<dbReference type="Proteomes" id="UP000265020">
    <property type="component" value="Unassembled WGS sequence"/>
</dbReference>
<dbReference type="PRINTS" id="PR00237">
    <property type="entry name" value="GPCRRHODOPSN"/>
</dbReference>
<comment type="subcellular location">
    <subcellularLocation>
        <location evidence="7">Cell membrane</location>
        <topology evidence="7">Multi-pass membrane protein</topology>
    </subcellularLocation>
    <subcellularLocation>
        <location evidence="1">Membrane</location>
        <topology evidence="1">Multi-pass membrane protein</topology>
    </subcellularLocation>
</comment>
<evidence type="ECO:0000256" key="1">
    <source>
        <dbReference type="ARBA" id="ARBA00004141"/>
    </source>
</evidence>
<evidence type="ECO:0000259" key="8">
    <source>
        <dbReference type="PROSITE" id="PS50262"/>
    </source>
</evidence>
<evidence type="ECO:0000313" key="10">
    <source>
        <dbReference type="Proteomes" id="UP000265020"/>
    </source>
</evidence>
<dbReference type="GO" id="GO:0005549">
    <property type="term" value="F:odorant binding"/>
    <property type="evidence" value="ECO:0007669"/>
    <property type="project" value="TreeGrafter"/>
</dbReference>
<feature type="transmembrane region" description="Helical" evidence="7">
    <location>
        <begin position="148"/>
        <end position="171"/>
    </location>
</feature>
<evidence type="ECO:0000256" key="6">
    <source>
        <dbReference type="RuleBase" id="RU000688"/>
    </source>
</evidence>
<dbReference type="Ensembl" id="ENSCVAT00000002486.1">
    <property type="protein sequence ID" value="ENSCVAP00000007921.1"/>
    <property type="gene ID" value="ENSCVAG00000009649.1"/>
</dbReference>
<evidence type="ECO:0000256" key="3">
    <source>
        <dbReference type="ARBA" id="ARBA00022989"/>
    </source>
</evidence>
<dbReference type="PANTHER" id="PTHR26451:SF860">
    <property type="entry name" value="ODORANT RECEPTOR-RELATED"/>
    <property type="match status" value="1"/>
</dbReference>
<evidence type="ECO:0000256" key="4">
    <source>
        <dbReference type="ARBA" id="ARBA00023136"/>
    </source>
</evidence>
<feature type="transmembrane region" description="Helical" evidence="7">
    <location>
        <begin position="31"/>
        <end position="53"/>
    </location>
</feature>
<dbReference type="PROSITE" id="PS50262">
    <property type="entry name" value="G_PROTEIN_RECEP_F1_2"/>
    <property type="match status" value="1"/>
</dbReference>
<evidence type="ECO:0000256" key="7">
    <source>
        <dbReference type="RuleBase" id="RU363047"/>
    </source>
</evidence>
<keyword evidence="7" id="KW-0716">Sensory transduction</keyword>
<feature type="domain" description="G-protein coupled receptors family 1 profile" evidence="8">
    <location>
        <begin position="46"/>
        <end position="256"/>
    </location>
</feature>
<evidence type="ECO:0000256" key="5">
    <source>
        <dbReference type="ARBA" id="ARBA00023224"/>
    </source>
</evidence>
<keyword evidence="4 7" id="KW-0472">Membrane</keyword>
<dbReference type="PROSITE" id="PS00237">
    <property type="entry name" value="G_PROTEIN_RECEP_F1_1"/>
    <property type="match status" value="1"/>
</dbReference>
<dbReference type="InterPro" id="IPR052921">
    <property type="entry name" value="GPCR1_Superfamily_Member"/>
</dbReference>
<reference evidence="9" key="1">
    <citation type="submission" date="2025-08" db="UniProtKB">
        <authorList>
            <consortium name="Ensembl"/>
        </authorList>
    </citation>
    <scope>IDENTIFICATION</scope>
</reference>
<name>A0A3Q2CQP2_CYPVA</name>
<keyword evidence="3 7" id="KW-1133">Transmembrane helix</keyword>
<protein>
    <recommendedName>
        <fullName evidence="7">Olfactory receptor</fullName>
    </recommendedName>
</protein>
<keyword evidence="5 6" id="KW-0807">Transducer</keyword>
<dbReference type="OMA" id="HRPMFVF"/>
<dbReference type="GO" id="GO:0005886">
    <property type="term" value="C:plasma membrane"/>
    <property type="evidence" value="ECO:0007669"/>
    <property type="project" value="UniProtKB-SubCell"/>
</dbReference>
<keyword evidence="6" id="KW-0297">G-protein coupled receptor</keyword>
<dbReference type="PANTHER" id="PTHR26451">
    <property type="entry name" value="G_PROTEIN_RECEP_F1_2 DOMAIN-CONTAINING PROTEIN"/>
    <property type="match status" value="1"/>
</dbReference>
<keyword evidence="2 6" id="KW-0812">Transmembrane</keyword>
<dbReference type="Pfam" id="PF13853">
    <property type="entry name" value="7tm_4"/>
    <property type="match status" value="1"/>
</dbReference>
<dbReference type="InterPro" id="IPR017452">
    <property type="entry name" value="GPCR_Rhodpsn_7TM"/>
</dbReference>
<feature type="transmembrane region" description="Helical" evidence="7">
    <location>
        <begin position="206"/>
        <end position="234"/>
    </location>
</feature>
<keyword evidence="7" id="KW-1003">Cell membrane</keyword>
<dbReference type="GeneTree" id="ENSGT01030000234640"/>
<proteinExistence type="inferred from homology"/>
<reference evidence="9" key="2">
    <citation type="submission" date="2025-09" db="UniProtKB">
        <authorList>
            <consortium name="Ensembl"/>
        </authorList>
    </citation>
    <scope>IDENTIFICATION</scope>
</reference>
<dbReference type="InterPro" id="IPR000725">
    <property type="entry name" value="Olfact_rcpt"/>
</dbReference>
<feature type="transmembrane region" description="Helical" evidence="7">
    <location>
        <begin position="106"/>
        <end position="127"/>
    </location>
</feature>
<dbReference type="Gene3D" id="1.20.1070.10">
    <property type="entry name" value="Rhodopsin 7-helix transmembrane proteins"/>
    <property type="match status" value="1"/>
</dbReference>
<sequence>MTEAALNASLDVAQTSLTLEGLRQLSAHRLILFPFLLLAFVFALCSDSLVLLVICARRGLHRPMFVFVAALLLNSALGSSTIYPRLLWELLWEDGSVRVTLSACVGQAWVIYSLGAASFLLLAAMAFDRYVAICLPLRYAALLSPRAVAAALLCCWLIPAVLVGGAVLIAARAPHCRAQINRLYCDVYSLIRLGCGGNAAKLGEFFALFTFTATVLLPAAFVIFSYSCIFFVCLCRARASSGKALRTCLPHLLVFLNYSACSVAEVLWRRLQAAHQPASSVVLNPVVYGLNMDAITAPLRRLLGRVAHREAPGKS</sequence>
<organism evidence="9 10">
    <name type="scientific">Cyprinodon variegatus</name>
    <name type="common">Sheepshead minnow</name>
    <dbReference type="NCBI Taxonomy" id="28743"/>
    <lineage>
        <taxon>Eukaryota</taxon>
        <taxon>Metazoa</taxon>
        <taxon>Chordata</taxon>
        <taxon>Craniata</taxon>
        <taxon>Vertebrata</taxon>
        <taxon>Euteleostomi</taxon>
        <taxon>Actinopterygii</taxon>
        <taxon>Neopterygii</taxon>
        <taxon>Teleostei</taxon>
        <taxon>Neoteleostei</taxon>
        <taxon>Acanthomorphata</taxon>
        <taxon>Ovalentaria</taxon>
        <taxon>Atherinomorphae</taxon>
        <taxon>Cyprinodontiformes</taxon>
        <taxon>Cyprinodontidae</taxon>
        <taxon>Cyprinodon</taxon>
    </lineage>
</organism>
<keyword evidence="10" id="KW-1185">Reference proteome</keyword>
<evidence type="ECO:0000256" key="2">
    <source>
        <dbReference type="ARBA" id="ARBA00022692"/>
    </source>
</evidence>
<accession>A0A3Q2CQP2</accession>
<dbReference type="SUPFAM" id="SSF81321">
    <property type="entry name" value="Family A G protein-coupled receptor-like"/>
    <property type="match status" value="1"/>
</dbReference>
<evidence type="ECO:0000313" key="9">
    <source>
        <dbReference type="Ensembl" id="ENSCVAP00000007921.1"/>
    </source>
</evidence>
<keyword evidence="7" id="KW-0552">Olfaction</keyword>
<keyword evidence="6" id="KW-0675">Receptor</keyword>
<comment type="similarity">
    <text evidence="6">Belongs to the G-protein coupled receptor 1 family.</text>
</comment>
<dbReference type="InterPro" id="IPR000276">
    <property type="entry name" value="GPCR_Rhodpsn"/>
</dbReference>
<feature type="transmembrane region" description="Helical" evidence="7">
    <location>
        <begin position="65"/>
        <end position="86"/>
    </location>
</feature>
<dbReference type="GO" id="GO:0004984">
    <property type="term" value="F:olfactory receptor activity"/>
    <property type="evidence" value="ECO:0007669"/>
    <property type="project" value="InterPro"/>
</dbReference>
<dbReference type="PRINTS" id="PR00245">
    <property type="entry name" value="OLFACTORYR"/>
</dbReference>